<evidence type="ECO:0000256" key="6">
    <source>
        <dbReference type="ARBA" id="ARBA00023033"/>
    </source>
</evidence>
<keyword evidence="5 7" id="KW-0408">Iron</keyword>
<evidence type="ECO:0000313" key="9">
    <source>
        <dbReference type="Proteomes" id="UP000294547"/>
    </source>
</evidence>
<feature type="binding site" description="axial binding residue" evidence="7">
    <location>
        <position position="415"/>
    </location>
    <ligand>
        <name>heme</name>
        <dbReference type="ChEBI" id="CHEBI:30413"/>
    </ligand>
    <ligandPart>
        <name>Fe</name>
        <dbReference type="ChEBI" id="CHEBI:18248"/>
    </ligandPart>
</feature>
<proteinExistence type="inferred from homology"/>
<keyword evidence="3 7" id="KW-0479">Metal-binding</keyword>
<keyword evidence="2 7" id="KW-0349">Heme</keyword>
<comment type="caution">
    <text evidence="8">The sequence shown here is derived from an EMBL/GenBank/DDBJ whole genome shotgun (WGS) entry which is preliminary data.</text>
</comment>
<dbReference type="GO" id="GO:0005506">
    <property type="term" value="F:iron ion binding"/>
    <property type="evidence" value="ECO:0007669"/>
    <property type="project" value="InterPro"/>
</dbReference>
<evidence type="ECO:0000256" key="1">
    <source>
        <dbReference type="ARBA" id="ARBA00010617"/>
    </source>
</evidence>
<keyword evidence="4" id="KW-0560">Oxidoreductase</keyword>
<dbReference type="GO" id="GO:0020037">
    <property type="term" value="F:heme binding"/>
    <property type="evidence" value="ECO:0007669"/>
    <property type="project" value="InterPro"/>
</dbReference>
<comment type="cofactor">
    <cofactor evidence="7">
        <name>heme</name>
        <dbReference type="ChEBI" id="CHEBI:30413"/>
    </cofactor>
</comment>
<dbReference type="InterPro" id="IPR002401">
    <property type="entry name" value="Cyt_P450_E_grp-I"/>
</dbReference>
<dbReference type="RefSeq" id="WP_126537197.1">
    <property type="nucleotide sequence ID" value="NZ_BSPM01000008.1"/>
</dbReference>
<evidence type="ECO:0000256" key="3">
    <source>
        <dbReference type="ARBA" id="ARBA00022723"/>
    </source>
</evidence>
<dbReference type="EMBL" id="SNXY01000006">
    <property type="protein sequence ID" value="TDP86452.1"/>
    <property type="molecule type" value="Genomic_DNA"/>
</dbReference>
<dbReference type="SUPFAM" id="SSF48264">
    <property type="entry name" value="Cytochrome P450"/>
    <property type="match status" value="1"/>
</dbReference>
<organism evidence="8 9">
    <name type="scientific">Oharaeibacter diazotrophicus</name>
    <dbReference type="NCBI Taxonomy" id="1920512"/>
    <lineage>
        <taxon>Bacteria</taxon>
        <taxon>Pseudomonadati</taxon>
        <taxon>Pseudomonadota</taxon>
        <taxon>Alphaproteobacteria</taxon>
        <taxon>Hyphomicrobiales</taxon>
        <taxon>Pleomorphomonadaceae</taxon>
        <taxon>Oharaeibacter</taxon>
    </lineage>
</organism>
<dbReference type="OrthoDB" id="9764248at2"/>
<dbReference type="InterPro" id="IPR001128">
    <property type="entry name" value="Cyt_P450"/>
</dbReference>
<comment type="similarity">
    <text evidence="1">Belongs to the cytochrome P450 family.</text>
</comment>
<keyword evidence="6" id="KW-0503">Monooxygenase</keyword>
<dbReference type="PRINTS" id="PR00463">
    <property type="entry name" value="EP450I"/>
</dbReference>
<dbReference type="InterPro" id="IPR036396">
    <property type="entry name" value="Cyt_P450_sf"/>
</dbReference>
<dbReference type="AlphaFoldDB" id="A0A4R6RJ79"/>
<dbReference type="GO" id="GO:0004497">
    <property type="term" value="F:monooxygenase activity"/>
    <property type="evidence" value="ECO:0007669"/>
    <property type="project" value="UniProtKB-KW"/>
</dbReference>
<dbReference type="Proteomes" id="UP000294547">
    <property type="component" value="Unassembled WGS sequence"/>
</dbReference>
<name>A0A4R6RJ79_9HYPH</name>
<evidence type="ECO:0000256" key="2">
    <source>
        <dbReference type="ARBA" id="ARBA00022617"/>
    </source>
</evidence>
<dbReference type="PANTHER" id="PTHR24291">
    <property type="entry name" value="CYTOCHROME P450 FAMILY 4"/>
    <property type="match status" value="1"/>
</dbReference>
<gene>
    <name evidence="8" type="ORF">EDD54_0327</name>
</gene>
<keyword evidence="9" id="KW-1185">Reference proteome</keyword>
<reference evidence="8 9" key="1">
    <citation type="submission" date="2019-03" db="EMBL/GenBank/DDBJ databases">
        <title>Genomic Encyclopedia of Type Strains, Phase IV (KMG-IV): sequencing the most valuable type-strain genomes for metagenomic binning, comparative biology and taxonomic classification.</title>
        <authorList>
            <person name="Goeker M."/>
        </authorList>
    </citation>
    <scope>NUCLEOTIDE SEQUENCE [LARGE SCALE GENOMIC DNA]</scope>
    <source>
        <strain evidence="8 9">DSM 102969</strain>
    </source>
</reference>
<dbReference type="Gene3D" id="1.10.630.10">
    <property type="entry name" value="Cytochrome P450"/>
    <property type="match status" value="1"/>
</dbReference>
<dbReference type="InterPro" id="IPR050196">
    <property type="entry name" value="Cytochrome_P450_Monoox"/>
</dbReference>
<dbReference type="GO" id="GO:0016705">
    <property type="term" value="F:oxidoreductase activity, acting on paired donors, with incorporation or reduction of molecular oxygen"/>
    <property type="evidence" value="ECO:0007669"/>
    <property type="project" value="InterPro"/>
</dbReference>
<dbReference type="Pfam" id="PF00067">
    <property type="entry name" value="p450"/>
    <property type="match status" value="1"/>
</dbReference>
<accession>A0A4R6RJ79</accession>
<evidence type="ECO:0000256" key="4">
    <source>
        <dbReference type="ARBA" id="ARBA00023002"/>
    </source>
</evidence>
<dbReference type="PANTHER" id="PTHR24291:SF50">
    <property type="entry name" value="BIFUNCTIONAL ALBAFLAVENONE MONOOXYGENASE_TERPENE SYNTHASE"/>
    <property type="match status" value="1"/>
</dbReference>
<protein>
    <submittedName>
        <fullName evidence="8">Cytochrome P450</fullName>
    </submittedName>
</protein>
<evidence type="ECO:0000256" key="5">
    <source>
        <dbReference type="ARBA" id="ARBA00023004"/>
    </source>
</evidence>
<sequence length="467" mass="52253">MLNLFAAKSEIREERGPDWFLPAYRKAHRKRPNVVTLIATAREDLLGIFSQADYQSRVDSMNVLTRQIVLVNSPAGVKHVMATRNDNYERKSPQMRRALELLIGDGLFISDGDTWKQRRPLVSDIMHKNRLPVFGPVMERAAGEFVERWAGIPQGKAFDALTEMAELTAVIISRSVFGSDLDHASAAEVIGGFTDFQADVDSVNYPYFLGQDDGAPIKRTKRLQKSIERVHGVIDRVVTAHLEGQGDHRSMVDALVERQRRNPELGLTRDALRNEAATIFMAGHETTAATLTWALYLVANAPWAERAALAEIRRVCGDRAPTIAEVPHLDYCRAIIEETLRLYPPVPILSRQTRAADRVEGVDVRPASLVIVSPWLLQRSPAHFPRPHHFRPERFVSDRPTPYTYAPFAAGPRICAGLAFGLSESILCLATLLQRFKVRVPEGTVVEPVCRLTLRPKNGLPITVTPR</sequence>
<evidence type="ECO:0000256" key="7">
    <source>
        <dbReference type="PIRSR" id="PIRSR602401-1"/>
    </source>
</evidence>
<dbReference type="PRINTS" id="PR00385">
    <property type="entry name" value="P450"/>
</dbReference>
<evidence type="ECO:0000313" key="8">
    <source>
        <dbReference type="EMBL" id="TDP86452.1"/>
    </source>
</evidence>